<dbReference type="RefSeq" id="WP_202857148.1">
    <property type="nucleotide sequence ID" value="NZ_JAEUGD010000046.1"/>
</dbReference>
<evidence type="ECO:0000313" key="1">
    <source>
        <dbReference type="EMBL" id="MBL6447609.1"/>
    </source>
</evidence>
<organism evidence="1 2">
    <name type="scientific">Fulvivirga marina</name>
    <dbReference type="NCBI Taxonomy" id="2494733"/>
    <lineage>
        <taxon>Bacteria</taxon>
        <taxon>Pseudomonadati</taxon>
        <taxon>Bacteroidota</taxon>
        <taxon>Cytophagia</taxon>
        <taxon>Cytophagales</taxon>
        <taxon>Fulvivirgaceae</taxon>
        <taxon>Fulvivirga</taxon>
    </lineage>
</organism>
<keyword evidence="2" id="KW-1185">Reference proteome</keyword>
<sequence>MERAICVNAHIVPSDINLVSDYDRSLAYLLRTMRSLMNDKLIIEQID</sequence>
<proteinExistence type="predicted"/>
<reference evidence="1" key="1">
    <citation type="submission" date="2021-01" db="EMBL/GenBank/DDBJ databases">
        <title>Fulvivirga kasyanovii gen. nov., sp nov., a novel member of the phylum Bacteroidetes isolated from seawater in a mussel farm.</title>
        <authorList>
            <person name="Zhao L.-H."/>
            <person name="Wang Z.-J."/>
        </authorList>
    </citation>
    <scope>NUCLEOTIDE SEQUENCE</scope>
    <source>
        <strain evidence="1">29W222</strain>
    </source>
</reference>
<evidence type="ECO:0000313" key="2">
    <source>
        <dbReference type="Proteomes" id="UP000614216"/>
    </source>
</evidence>
<protein>
    <submittedName>
        <fullName evidence="1">Uncharacterized protein</fullName>
    </submittedName>
</protein>
<name>A0A937FWZ1_9BACT</name>
<dbReference type="AlphaFoldDB" id="A0A937FWZ1"/>
<dbReference type="Proteomes" id="UP000614216">
    <property type="component" value="Unassembled WGS sequence"/>
</dbReference>
<comment type="caution">
    <text evidence="1">The sequence shown here is derived from an EMBL/GenBank/DDBJ whole genome shotgun (WGS) entry which is preliminary data.</text>
</comment>
<dbReference type="EMBL" id="JAEUGD010000046">
    <property type="protein sequence ID" value="MBL6447609.1"/>
    <property type="molecule type" value="Genomic_DNA"/>
</dbReference>
<accession>A0A937FWZ1</accession>
<gene>
    <name evidence="1" type="ORF">JMN32_14925</name>
</gene>